<name>A0A833S035_9HYME</name>
<keyword evidence="12" id="KW-1185">Reference proteome</keyword>
<evidence type="ECO:0000313" key="12">
    <source>
        <dbReference type="Proteomes" id="UP000655588"/>
    </source>
</evidence>
<evidence type="ECO:0000256" key="4">
    <source>
        <dbReference type="ARBA" id="ARBA00022771"/>
    </source>
</evidence>
<feature type="domain" description="C2H2-type" evidence="10">
    <location>
        <begin position="2"/>
        <end position="29"/>
    </location>
</feature>
<evidence type="ECO:0000256" key="2">
    <source>
        <dbReference type="ARBA" id="ARBA00022723"/>
    </source>
</evidence>
<dbReference type="GO" id="GO:0008270">
    <property type="term" value="F:zinc ion binding"/>
    <property type="evidence" value="ECO:0007669"/>
    <property type="project" value="UniProtKB-KW"/>
</dbReference>
<evidence type="ECO:0000313" key="11">
    <source>
        <dbReference type="EMBL" id="KAF3427035.1"/>
    </source>
</evidence>
<protein>
    <recommendedName>
        <fullName evidence="10">C2H2-type domain-containing protein</fullName>
    </recommendedName>
</protein>
<dbReference type="AlphaFoldDB" id="A0A833S035"/>
<evidence type="ECO:0000256" key="6">
    <source>
        <dbReference type="ARBA" id="ARBA00023015"/>
    </source>
</evidence>
<dbReference type="PROSITE" id="PS00028">
    <property type="entry name" value="ZINC_FINGER_C2H2_1"/>
    <property type="match status" value="2"/>
</dbReference>
<proteinExistence type="predicted"/>
<keyword evidence="6" id="KW-0805">Transcription regulation</keyword>
<comment type="caution">
    <text evidence="11">The sequence shown here is derived from an EMBL/GenBank/DDBJ whole genome shotgun (WGS) entry which is preliminary data.</text>
</comment>
<dbReference type="Gene3D" id="3.30.160.60">
    <property type="entry name" value="Classic Zinc Finger"/>
    <property type="match status" value="3"/>
</dbReference>
<feature type="domain" description="C2H2-type" evidence="10">
    <location>
        <begin position="152"/>
        <end position="182"/>
    </location>
</feature>
<dbReference type="InterPro" id="IPR013087">
    <property type="entry name" value="Znf_C2H2_type"/>
</dbReference>
<dbReference type="PANTHER" id="PTHR47772:SF13">
    <property type="entry name" value="GASTRULA ZINC FINGER PROTEIN XLCGF49.1-LIKE-RELATED"/>
    <property type="match status" value="1"/>
</dbReference>
<keyword evidence="8" id="KW-0539">Nucleus</keyword>
<evidence type="ECO:0000256" key="8">
    <source>
        <dbReference type="ARBA" id="ARBA00023242"/>
    </source>
</evidence>
<dbReference type="PROSITE" id="PS50157">
    <property type="entry name" value="ZINC_FINGER_C2H2_2"/>
    <property type="match status" value="4"/>
</dbReference>
<dbReference type="GO" id="GO:0005634">
    <property type="term" value="C:nucleus"/>
    <property type="evidence" value="ECO:0007669"/>
    <property type="project" value="UniProtKB-SubCell"/>
</dbReference>
<keyword evidence="3" id="KW-0677">Repeat</keyword>
<accession>A0A833S035</accession>
<feature type="domain" description="C2H2-type" evidence="10">
    <location>
        <begin position="274"/>
        <end position="301"/>
    </location>
</feature>
<dbReference type="Pfam" id="PF00096">
    <property type="entry name" value="zf-C2H2"/>
    <property type="match status" value="2"/>
</dbReference>
<evidence type="ECO:0000256" key="9">
    <source>
        <dbReference type="PROSITE-ProRule" id="PRU00042"/>
    </source>
</evidence>
<reference evidence="11" key="1">
    <citation type="submission" date="2019-11" db="EMBL/GenBank/DDBJ databases">
        <title>The nuclear and mitochondrial genomes of Frieseomelitta varia - a highly eusocial stingless bee (Meliponini) with a permanently sterile worker caste.</title>
        <authorList>
            <person name="Freitas F.C.P."/>
            <person name="Lourenco A.P."/>
            <person name="Nunes F.M.F."/>
            <person name="Paschoal A.R."/>
            <person name="Abreu F.C.P."/>
            <person name="Barbin F.O."/>
            <person name="Bataglia L."/>
            <person name="Cardoso-Junior C.A.M."/>
            <person name="Cervoni M.S."/>
            <person name="Silva S.R."/>
            <person name="Dalarmi F."/>
            <person name="Del Lama M.A."/>
            <person name="Depintor T.S."/>
            <person name="Ferreira K.M."/>
            <person name="Goria P.S."/>
            <person name="Jaskot M.C."/>
            <person name="Lago D.C."/>
            <person name="Luna-Lucena D."/>
            <person name="Moda L.M."/>
            <person name="Nascimento L."/>
            <person name="Pedrino M."/>
            <person name="Rabico F.O."/>
            <person name="Sanches F.C."/>
            <person name="Santos D.E."/>
            <person name="Santos C.G."/>
            <person name="Vieira J."/>
            <person name="Lopes T.F."/>
            <person name="Barchuk A.R."/>
            <person name="Hartfelder K."/>
            <person name="Simoes Z.L.P."/>
            <person name="Bitondi M.M.G."/>
            <person name="Pinheiro D.G."/>
        </authorList>
    </citation>
    <scope>NUCLEOTIDE SEQUENCE</scope>
    <source>
        <strain evidence="11">USP_RPSP 00005682</strain>
        <tissue evidence="11">Whole individual</tissue>
    </source>
</reference>
<dbReference type="SUPFAM" id="SSF57667">
    <property type="entry name" value="beta-beta-alpha zinc fingers"/>
    <property type="match status" value="3"/>
</dbReference>
<evidence type="ECO:0000256" key="5">
    <source>
        <dbReference type="ARBA" id="ARBA00022833"/>
    </source>
</evidence>
<evidence type="ECO:0000256" key="1">
    <source>
        <dbReference type="ARBA" id="ARBA00004123"/>
    </source>
</evidence>
<evidence type="ECO:0000256" key="7">
    <source>
        <dbReference type="ARBA" id="ARBA00023163"/>
    </source>
</evidence>
<dbReference type="SMART" id="SM00355">
    <property type="entry name" value="ZnF_C2H2"/>
    <property type="match status" value="6"/>
</dbReference>
<dbReference type="EMBL" id="WNWW01000279">
    <property type="protein sequence ID" value="KAF3427035.1"/>
    <property type="molecule type" value="Genomic_DNA"/>
</dbReference>
<dbReference type="InterPro" id="IPR050636">
    <property type="entry name" value="C2H2-ZF_domain-containing"/>
</dbReference>
<comment type="subcellular location">
    <subcellularLocation>
        <location evidence="1">Nucleus</location>
    </subcellularLocation>
</comment>
<keyword evidence="5" id="KW-0862">Zinc</keyword>
<keyword evidence="2" id="KW-0479">Metal-binding</keyword>
<feature type="domain" description="C2H2-type" evidence="10">
    <location>
        <begin position="123"/>
        <end position="150"/>
    </location>
</feature>
<sequence>MYPCGKCQKVYSNASSLYRHLKLECGMPPQFHCPYCRFSSKRKFNLDSHVAHRHSKLLNNYARQRGNLTVHYKRHHQKIEYDEGWLLCPTDRNTIEVQQAISVTSNPKNRGLFQPVQTTRGQYKCPNCNRFYMRMYCLKRHLRVECSQTPKYQCHMCRMCQNWFKYKHNLTAHMKIHVEQPRHYCNLCPKRFYRRDKLVKRQKSIFYDVNDNIFQQKKKSKKMFSNDANENKATEENSDLPVQAWKIQEQGLPFAELKIPKACNYVGKKPPGQFGCSRCGRSYMRKDSLQRHVHWECGKEPQFQCPFCPQRCKRKAHWLRHIRRQHLDKIGDMEAYLLAYTPKLEID</sequence>
<dbReference type="InterPro" id="IPR036236">
    <property type="entry name" value="Znf_C2H2_sf"/>
</dbReference>
<evidence type="ECO:0000256" key="3">
    <source>
        <dbReference type="ARBA" id="ARBA00022737"/>
    </source>
</evidence>
<organism evidence="11 12">
    <name type="scientific">Frieseomelitta varia</name>
    <dbReference type="NCBI Taxonomy" id="561572"/>
    <lineage>
        <taxon>Eukaryota</taxon>
        <taxon>Metazoa</taxon>
        <taxon>Ecdysozoa</taxon>
        <taxon>Arthropoda</taxon>
        <taxon>Hexapoda</taxon>
        <taxon>Insecta</taxon>
        <taxon>Pterygota</taxon>
        <taxon>Neoptera</taxon>
        <taxon>Endopterygota</taxon>
        <taxon>Hymenoptera</taxon>
        <taxon>Apocrita</taxon>
        <taxon>Aculeata</taxon>
        <taxon>Apoidea</taxon>
        <taxon>Anthophila</taxon>
        <taxon>Apidae</taxon>
        <taxon>Frieseomelitta</taxon>
    </lineage>
</organism>
<gene>
    <name evidence="11" type="ORF">E2986_13551</name>
</gene>
<dbReference type="Proteomes" id="UP000655588">
    <property type="component" value="Unassembled WGS sequence"/>
</dbReference>
<keyword evidence="4 9" id="KW-0863">Zinc-finger</keyword>
<dbReference type="PANTHER" id="PTHR47772">
    <property type="entry name" value="ZINC FINGER PROTEIN 200"/>
    <property type="match status" value="1"/>
</dbReference>
<evidence type="ECO:0000259" key="10">
    <source>
        <dbReference type="PROSITE" id="PS50157"/>
    </source>
</evidence>
<keyword evidence="7" id="KW-0804">Transcription</keyword>